<dbReference type="AlphaFoldDB" id="A0AAJ6QTL9"/>
<dbReference type="InterPro" id="IPR052579">
    <property type="entry name" value="Zinc_finger_SWIM"/>
</dbReference>
<dbReference type="InterPro" id="IPR048324">
    <property type="entry name" value="ZSWIM1-3_RNaseH-like"/>
</dbReference>
<keyword evidence="4" id="KW-1185">Reference proteome</keyword>
<dbReference type="Proteomes" id="UP000694867">
    <property type="component" value="Unplaced"/>
</dbReference>
<evidence type="ECO:0000256" key="1">
    <source>
        <dbReference type="PROSITE-ProRule" id="PRU00325"/>
    </source>
</evidence>
<feature type="domain" description="SWIM-type" evidence="3">
    <location>
        <begin position="507"/>
        <end position="551"/>
    </location>
</feature>
<evidence type="ECO:0000259" key="3">
    <source>
        <dbReference type="PROSITE" id="PS50966"/>
    </source>
</evidence>
<dbReference type="RefSeq" id="XP_003743618.2">
    <property type="nucleotide sequence ID" value="XM_003743570.2"/>
</dbReference>
<dbReference type="Pfam" id="PF21056">
    <property type="entry name" value="ZSWIM1-3_RNaseH-like"/>
    <property type="match status" value="1"/>
</dbReference>
<gene>
    <name evidence="5" type="primary">LOC100898469</name>
</gene>
<dbReference type="GO" id="GO:0008270">
    <property type="term" value="F:zinc ion binding"/>
    <property type="evidence" value="ECO:0007669"/>
    <property type="project" value="UniProtKB-KW"/>
</dbReference>
<organism evidence="4 5">
    <name type="scientific">Galendromus occidentalis</name>
    <name type="common">western predatory mite</name>
    <dbReference type="NCBI Taxonomy" id="34638"/>
    <lineage>
        <taxon>Eukaryota</taxon>
        <taxon>Metazoa</taxon>
        <taxon>Ecdysozoa</taxon>
        <taxon>Arthropoda</taxon>
        <taxon>Chelicerata</taxon>
        <taxon>Arachnida</taxon>
        <taxon>Acari</taxon>
        <taxon>Parasitiformes</taxon>
        <taxon>Mesostigmata</taxon>
        <taxon>Gamasina</taxon>
        <taxon>Phytoseioidea</taxon>
        <taxon>Phytoseiidae</taxon>
        <taxon>Typhlodrominae</taxon>
        <taxon>Galendromus</taxon>
    </lineage>
</organism>
<sequence>MASSSATGEDPETIIYEGQKFKDFEELEAAVFKFEYLTYHKYFKAEARTLQSAMRKGIKRVEDNGRFKYYSCLWLCVRGGKPFCRSRGERRSKTIRIGCPSLIRTRISDCGKFFRVMQVVYDHNHGSCPEIYHQITSKQIGIKHEDPQKKSKYVKKKTRLKSSAQAQLKVLLSTVVANEADLTLQESVDKISALYANDLTVAVDDTNNVVALAYCNDKMRALYEEYPEILTIDSSNFIDSLNFTHVILFFVVDSLGEVRPVMSAMILKSNETMYEWLLNEFVRQHPSSANSTLLCLVGEPYTSIDVKQSFTQARVLWEPSQSIQSFKTQLSCRTCHLSETGKRTATDHFQKLIFCPTDQMKHMIKEEFTAVLSISEVVITHFEEVWEPKYRLWNMSTHPYDDSQHEHVLKKMLKLKRHIKTIMTNSAPTHYSIFTRLVDLFVILDDLYYGDVLDKLMKVNQSRYQPKTTVDEAEFKYKGLITEFADMYLRGQFNVFERGIKLGEASTMVTVSQTDERMTKVITSKDGCSCFAYKIMKLPCCHLLSFRIGSQMDLYDERLVHDRWKRNNIRIHGDPEKLVRVPITANDDVIEQEEDEIGKDTLEENMEIQVLEESEHPVPDDSAAVPLGIEDEVFKTPNDLEQQESLDEASEKRLRPELRSPSKAYKERRQQIEELCSEICSVGSGVGGALFTRRLTVLREILDAWQNGSEVCVCTTGSQTFDVCGPL</sequence>
<keyword evidence="1" id="KW-0479">Metal-binding</keyword>
<reference evidence="5" key="1">
    <citation type="submission" date="2025-08" db="UniProtKB">
        <authorList>
            <consortium name="RefSeq"/>
        </authorList>
    </citation>
    <scope>IDENTIFICATION</scope>
</reference>
<evidence type="ECO:0000256" key="2">
    <source>
        <dbReference type="SAM" id="MobiDB-lite"/>
    </source>
</evidence>
<dbReference type="PANTHER" id="PTHR31569">
    <property type="entry name" value="SWIM-TYPE DOMAIN-CONTAINING PROTEIN"/>
    <property type="match status" value="1"/>
</dbReference>
<dbReference type="GeneID" id="100898469"/>
<dbReference type="Pfam" id="PF21599">
    <property type="entry name" value="ZSWIM3_N"/>
    <property type="match status" value="1"/>
</dbReference>
<dbReference type="InterPro" id="IPR007527">
    <property type="entry name" value="Znf_SWIM"/>
</dbReference>
<keyword evidence="1" id="KW-0862">Zinc</keyword>
<dbReference type="PROSITE" id="PS50966">
    <property type="entry name" value="ZF_SWIM"/>
    <property type="match status" value="1"/>
</dbReference>
<feature type="region of interest" description="Disordered" evidence="2">
    <location>
        <begin position="641"/>
        <end position="665"/>
    </location>
</feature>
<proteinExistence type="predicted"/>
<feature type="compositionally biased region" description="Basic and acidic residues" evidence="2">
    <location>
        <begin position="649"/>
        <end position="665"/>
    </location>
</feature>
<keyword evidence="1" id="KW-0863">Zinc-finger</keyword>
<name>A0AAJ6QTL9_9ACAR</name>
<dbReference type="PANTHER" id="PTHR31569:SF4">
    <property type="entry name" value="SWIM-TYPE DOMAIN-CONTAINING PROTEIN"/>
    <property type="match status" value="1"/>
</dbReference>
<evidence type="ECO:0000313" key="4">
    <source>
        <dbReference type="Proteomes" id="UP000694867"/>
    </source>
</evidence>
<accession>A0AAJ6QTL9</accession>
<evidence type="ECO:0000313" key="5">
    <source>
        <dbReference type="RefSeq" id="XP_003743618.2"/>
    </source>
</evidence>
<dbReference type="InterPro" id="IPR048325">
    <property type="entry name" value="ZSWIM3_N"/>
</dbReference>
<protein>
    <submittedName>
        <fullName evidence="5">Uncharacterized protein LOC100898469</fullName>
    </submittedName>
</protein>
<dbReference type="KEGG" id="goe:100898469"/>